<evidence type="ECO:0000313" key="3">
    <source>
        <dbReference type="Proteomes" id="UP000193834"/>
    </source>
</evidence>
<dbReference type="STRING" id="1852522.SAMN06295960_0443"/>
<proteinExistence type="predicted"/>
<evidence type="ECO:0000256" key="1">
    <source>
        <dbReference type="SAM" id="Phobius"/>
    </source>
</evidence>
<protein>
    <submittedName>
        <fullName evidence="2">Uncharacterized protein</fullName>
    </submittedName>
</protein>
<dbReference type="AlphaFoldDB" id="A0A1X7IGN5"/>
<keyword evidence="1" id="KW-0472">Membrane</keyword>
<keyword evidence="1" id="KW-1133">Transmembrane helix</keyword>
<evidence type="ECO:0000313" key="2">
    <source>
        <dbReference type="EMBL" id="SMG13957.1"/>
    </source>
</evidence>
<sequence>MGALLFTWLVGLFGIVGIVCWYLLMFIKSDSHAYDEQYVWLRKVKQ</sequence>
<dbReference type="EMBL" id="FXAZ01000001">
    <property type="protein sequence ID" value="SMG13957.1"/>
    <property type="molecule type" value="Genomic_DNA"/>
</dbReference>
<organism evidence="2 3">
    <name type="scientific">Paenibacillus aquistagni</name>
    <dbReference type="NCBI Taxonomy" id="1852522"/>
    <lineage>
        <taxon>Bacteria</taxon>
        <taxon>Bacillati</taxon>
        <taxon>Bacillota</taxon>
        <taxon>Bacilli</taxon>
        <taxon>Bacillales</taxon>
        <taxon>Paenibacillaceae</taxon>
        <taxon>Paenibacillus</taxon>
    </lineage>
</organism>
<dbReference type="RefSeq" id="WP_176228827.1">
    <property type="nucleotide sequence ID" value="NZ_FXAZ01000001.1"/>
</dbReference>
<feature type="transmembrane region" description="Helical" evidence="1">
    <location>
        <begin position="6"/>
        <end position="27"/>
    </location>
</feature>
<gene>
    <name evidence="2" type="ORF">SAMN06295960_0443</name>
</gene>
<accession>A0A1X7IGN5</accession>
<dbReference type="Proteomes" id="UP000193834">
    <property type="component" value="Unassembled WGS sequence"/>
</dbReference>
<keyword evidence="1" id="KW-0812">Transmembrane</keyword>
<reference evidence="2 3" key="1">
    <citation type="submission" date="2017-04" db="EMBL/GenBank/DDBJ databases">
        <authorList>
            <person name="Afonso C.L."/>
            <person name="Miller P.J."/>
            <person name="Scott M.A."/>
            <person name="Spackman E."/>
            <person name="Goraichik I."/>
            <person name="Dimitrov K.M."/>
            <person name="Suarez D.L."/>
            <person name="Swayne D.E."/>
        </authorList>
    </citation>
    <scope>NUCLEOTIDE SEQUENCE [LARGE SCALE GENOMIC DNA]</scope>
    <source>
        <strain evidence="2 3">11</strain>
    </source>
</reference>
<name>A0A1X7IGN5_9BACL</name>
<keyword evidence="3" id="KW-1185">Reference proteome</keyword>